<dbReference type="SUPFAM" id="SSF52540">
    <property type="entry name" value="P-loop containing nucleoside triphosphate hydrolases"/>
    <property type="match status" value="3"/>
</dbReference>
<keyword evidence="1 3" id="KW-0547">Nucleotide-binding</keyword>
<dbReference type="PANTHER" id="PTHR22683">
    <property type="entry name" value="SPORULATION PROTEIN RELATED"/>
    <property type="match status" value="1"/>
</dbReference>
<dbReference type="InterPro" id="IPR050206">
    <property type="entry name" value="FtsK/SpoIIIE/SftA"/>
</dbReference>
<dbReference type="InterPro" id="IPR027417">
    <property type="entry name" value="P-loop_NTPase"/>
</dbReference>
<dbReference type="Pfam" id="PF01580">
    <property type="entry name" value="FtsK_SpoIIIE"/>
    <property type="match status" value="2"/>
</dbReference>
<dbReference type="Gene3D" id="3.40.50.300">
    <property type="entry name" value="P-loop containing nucleotide triphosphate hydrolases"/>
    <property type="match status" value="4"/>
</dbReference>
<organism evidence="7 8">
    <name type="scientific">Actinacidiphila acidipaludis</name>
    <dbReference type="NCBI Taxonomy" id="2873382"/>
    <lineage>
        <taxon>Bacteria</taxon>
        <taxon>Bacillati</taxon>
        <taxon>Actinomycetota</taxon>
        <taxon>Actinomycetes</taxon>
        <taxon>Kitasatosporales</taxon>
        <taxon>Streptomycetaceae</taxon>
        <taxon>Actinacidiphila</taxon>
    </lineage>
</organism>
<feature type="binding site" evidence="3">
    <location>
        <begin position="1075"/>
        <end position="1082"/>
    </location>
    <ligand>
        <name>ATP</name>
        <dbReference type="ChEBI" id="CHEBI:30616"/>
    </ligand>
</feature>
<keyword evidence="5" id="KW-0472">Membrane</keyword>
<accession>A0ABS7QIU2</accession>
<evidence type="ECO:0000313" key="7">
    <source>
        <dbReference type="EMBL" id="MBY8883092.1"/>
    </source>
</evidence>
<feature type="domain" description="FtsK" evidence="6">
    <location>
        <begin position="1058"/>
        <end position="1248"/>
    </location>
</feature>
<sequence length="1552" mass="164110">MKLLITTVDGERREHRDVLVNAAAGTPVRRLAPQLLAAHRGSGEPDAGADVTLYLGDRPLDPEATLAAAGITDGSTVGLGVPVPRPAADYGPQRHEMPTPARPGTAPVAELQVIGGPQAGRVHLLGLGTHEVGPAAGSSVPLEGRGVPEEGLRLAVRPDGTVLVVLPEGDAQVRLSLPEAPAPRPRADVVALPPAPAPAPDATAEDSDPAPRGWTHWPLDGELALGEHLLRVTAPTRADAAVIPSEKGAGLDFNRPPRLLPPLQPETFRLPGPPEPPKRRPIPFLVIVAPVFMGVGMVYFFHSYYFLIFMLLSPVMGFGNWISGRRGGRKEFLQAVANYGLRRASLEADVRDKVEAERRVRIASAPDPAVVGLMAVGPGTRLWERRRTDPDNLILRIGTTRQQSLLQLDDGSREDNHRTVFWQIPDMPIGLDIAGSQVVGIAGPEAPARALARWGVAQAAVLHSPRDLKICVLTDSGAAGSWEWARWLPHARSGLSSGQDNAPVILLGNDAETVANRVTELINVIRTRSLARQATLRGALLSEPDVLVVLDGARELRDVPGMVQVLKEGPAYGIYPLCIDREERMLPEEASAVVSIAKDTLTLRRTGMPDVTGIRPDYVTPEWAERLARGIAPVHDVTPDATGGLPDRVSLLDLLDLEPPAGRVIADRWARRPASTSVVVGQGFDRPAAFDLVKDGPHALIAGTTGSGKSELLQTFVASLAAVNHPDELTFVLVDYKGGSAFKDCVRLPHTLGMVTDLDSHLVQRALASLTAELIRREHMLATAGAKDHPEYRALRRRNPELPPMPRLLLIIDEFATLAREIPDFIAGLVGIAQRGRSLGLHMVLATQRPAGVVTNDIRANTNLRISLRVTDVTDSTDVLDVPDAASISSGTPGRALVRTGHRSAMSFQTAYVGAPRPDALPEDPDGAGGAEDLLRALTAAAAGPDGAAPEADEESSLWITPLPWQRLGRAAQVPEGDDEDFPELPGDEGPTDLMALVDAIREAAELSGHRPQPSPWLPPLPTSLDLAALPEPAAPTGDGRLVPAAWASEDLPSQQAQPPVMLDLDDFGHLYVLGMPRSGRSQTLRTIASALARANSCADVHFYAIDAAGGALSALSALPHTGAVVPRADIERLNRLLNRLTAELVRRQELLAAHSAGTLTELRAVLPPERRPAHTVLLIDGWDTLNALIADIEDGRMVSQVAMLLREGVAAGMHVIATSERALMGGRIAALNDNKLLLRMNDAGDYVMHGIERQRIPSAVGPGRGFRTEGGGELQVAVLPGGAGGQEQAEALRLIGAEAAGRDRHVPAAARPFRVETLPSAVTFKDAWTRAAAADRRPLHGMVGLGGDDVAPVWVDFSGVASSYVIAGPPGSGRSTALGSLAVSLLRGGTGVVALTPRESPLRGLHGRPGAVVITSPAPTEQELTAALESVGGGPAVLLVDDADLLAMSPADNLLRDIATSGRDRSLGVAVAGPADALVSPLSAWIGQVRRSRKGLLLSPQSIGEGDILGLRLPHNVIRVNRVPGRGHTTDAAGALLTVLVPETAPDRDAG</sequence>
<protein>
    <recommendedName>
        <fullName evidence="6">FtsK domain-containing protein</fullName>
    </recommendedName>
</protein>
<dbReference type="SMART" id="SM00382">
    <property type="entry name" value="AAA"/>
    <property type="match status" value="3"/>
</dbReference>
<keyword evidence="5" id="KW-0812">Transmembrane</keyword>
<evidence type="ECO:0000256" key="3">
    <source>
        <dbReference type="PROSITE-ProRule" id="PRU00289"/>
    </source>
</evidence>
<keyword evidence="8" id="KW-1185">Reference proteome</keyword>
<dbReference type="CDD" id="cd01127">
    <property type="entry name" value="TrwB_TraG_TraD_VirD4"/>
    <property type="match status" value="1"/>
</dbReference>
<proteinExistence type="predicted"/>
<feature type="transmembrane region" description="Helical" evidence="5">
    <location>
        <begin position="282"/>
        <end position="300"/>
    </location>
</feature>
<evidence type="ECO:0000256" key="2">
    <source>
        <dbReference type="ARBA" id="ARBA00022840"/>
    </source>
</evidence>
<name>A0ABS7QIU2_9ACTN</name>
<evidence type="ECO:0000259" key="6">
    <source>
        <dbReference type="PROSITE" id="PS50901"/>
    </source>
</evidence>
<keyword evidence="2 3" id="KW-0067">ATP-binding</keyword>
<evidence type="ECO:0000256" key="1">
    <source>
        <dbReference type="ARBA" id="ARBA00022741"/>
    </source>
</evidence>
<reference evidence="7 8" key="1">
    <citation type="submission" date="2021-08" db="EMBL/GenBank/DDBJ databases">
        <title>WGS of actinomycetes from Thailand.</title>
        <authorList>
            <person name="Thawai C."/>
        </authorList>
    </citation>
    <scope>NUCLEOTIDE SEQUENCE [LARGE SCALE GENOMIC DNA]</scope>
    <source>
        <strain evidence="7 8">PLK6-54</strain>
    </source>
</reference>
<evidence type="ECO:0000313" key="8">
    <source>
        <dbReference type="Proteomes" id="UP000778578"/>
    </source>
</evidence>
<evidence type="ECO:0000256" key="5">
    <source>
        <dbReference type="SAM" id="Phobius"/>
    </source>
</evidence>
<feature type="domain" description="FtsK" evidence="6">
    <location>
        <begin position="685"/>
        <end position="877"/>
    </location>
</feature>
<dbReference type="InterPro" id="IPR002543">
    <property type="entry name" value="FtsK_dom"/>
</dbReference>
<keyword evidence="5" id="KW-1133">Transmembrane helix</keyword>
<feature type="region of interest" description="Disordered" evidence="4">
    <location>
        <begin position="80"/>
        <end position="101"/>
    </location>
</feature>
<evidence type="ECO:0000256" key="4">
    <source>
        <dbReference type="SAM" id="MobiDB-lite"/>
    </source>
</evidence>
<comment type="caution">
    <text evidence="7">The sequence shown here is derived from an EMBL/GenBank/DDBJ whole genome shotgun (WGS) entry which is preliminary data.</text>
</comment>
<feature type="binding site" evidence="3">
    <location>
        <begin position="703"/>
        <end position="710"/>
    </location>
    <ligand>
        <name>ATP</name>
        <dbReference type="ChEBI" id="CHEBI:30616"/>
    </ligand>
</feature>
<dbReference type="EMBL" id="JAINZZ010000107">
    <property type="protein sequence ID" value="MBY8883092.1"/>
    <property type="molecule type" value="Genomic_DNA"/>
</dbReference>
<dbReference type="PANTHER" id="PTHR22683:SF1">
    <property type="entry name" value="TYPE VII SECRETION SYSTEM PROTEIN ESSC"/>
    <property type="match status" value="1"/>
</dbReference>
<gene>
    <name evidence="7" type="ORF">K7862_36475</name>
</gene>
<dbReference type="Proteomes" id="UP000778578">
    <property type="component" value="Unassembled WGS sequence"/>
</dbReference>
<dbReference type="RefSeq" id="WP_222969993.1">
    <property type="nucleotide sequence ID" value="NZ_JAINZZ010000107.1"/>
</dbReference>
<dbReference type="PROSITE" id="PS50901">
    <property type="entry name" value="FTSK"/>
    <property type="match status" value="2"/>
</dbReference>
<dbReference type="InterPro" id="IPR003593">
    <property type="entry name" value="AAA+_ATPase"/>
</dbReference>